<reference evidence="4" key="1">
    <citation type="submission" date="2025-08" db="UniProtKB">
        <authorList>
            <consortium name="RefSeq"/>
        </authorList>
    </citation>
    <scope>IDENTIFICATION</scope>
    <source>
        <tissue evidence="4">Gonads</tissue>
    </source>
</reference>
<dbReference type="PANTHER" id="PTHR21608:SF7">
    <property type="entry name" value="KINESIN-LIKE PROTEIN CG14535"/>
    <property type="match status" value="1"/>
</dbReference>
<proteinExistence type="predicted"/>
<dbReference type="OrthoDB" id="6156415at2759"/>
<dbReference type="GO" id="GO:0007018">
    <property type="term" value="P:microtubule-based movement"/>
    <property type="evidence" value="ECO:0007669"/>
    <property type="project" value="InterPro"/>
</dbReference>
<gene>
    <name evidence="4" type="primary">LOC112041608</name>
</gene>
<dbReference type="GeneID" id="112041608"/>
<dbReference type="Pfam" id="PF23081">
    <property type="entry name" value="HTH_KIF26A_B_1st"/>
    <property type="match status" value="1"/>
</dbReference>
<dbReference type="InParanoid" id="A0A2R2ML65"/>
<protein>
    <submittedName>
        <fullName evidence="4">Uncharacterized protein LOC112041608</fullName>
    </submittedName>
</protein>
<dbReference type="AlphaFoldDB" id="A0A2R2ML65"/>
<feature type="region of interest" description="Disordered" evidence="1">
    <location>
        <begin position="1"/>
        <end position="35"/>
    </location>
</feature>
<feature type="region of interest" description="Disordered" evidence="1">
    <location>
        <begin position="77"/>
        <end position="125"/>
    </location>
</feature>
<dbReference type="STRING" id="7574.A0A2R2ML65"/>
<keyword evidence="3" id="KW-1185">Reference proteome</keyword>
<evidence type="ECO:0000313" key="4">
    <source>
        <dbReference type="RefSeq" id="XP_023930812.1"/>
    </source>
</evidence>
<name>A0A2R2ML65_LINAN</name>
<feature type="compositionally biased region" description="Low complexity" evidence="1">
    <location>
        <begin position="79"/>
        <end position="107"/>
    </location>
</feature>
<dbReference type="RefSeq" id="XP_023930812.1">
    <property type="nucleotide sequence ID" value="XM_024075044.1"/>
</dbReference>
<dbReference type="InterPro" id="IPR027640">
    <property type="entry name" value="Kinesin-like_fam"/>
</dbReference>
<organism evidence="3 4">
    <name type="scientific">Lingula anatina</name>
    <name type="common">Brachiopod</name>
    <name type="synonym">Lingula unguis</name>
    <dbReference type="NCBI Taxonomy" id="7574"/>
    <lineage>
        <taxon>Eukaryota</taxon>
        <taxon>Metazoa</taxon>
        <taxon>Spiralia</taxon>
        <taxon>Lophotrochozoa</taxon>
        <taxon>Brachiopoda</taxon>
        <taxon>Linguliformea</taxon>
        <taxon>Lingulata</taxon>
        <taxon>Lingulida</taxon>
        <taxon>Linguloidea</taxon>
        <taxon>Lingulidae</taxon>
        <taxon>Lingula</taxon>
    </lineage>
</organism>
<sequence length="125" mass="13670">MIEHSDMSSRRHSRRRSSRNLHNNNSRDKDPDLVGRIQDRLFIPDNCRRALVSDRCQVCETHVGQLKQEVVSMVQSFERAQSQDAASSAPGGSSTSASAPAPVARTAKVPTVLRLPSSGTPSGHH</sequence>
<dbReference type="PANTHER" id="PTHR21608">
    <property type="entry name" value="KINESIN-LIKE PROTEIN CG14535"/>
    <property type="match status" value="1"/>
</dbReference>
<feature type="non-terminal residue" evidence="4">
    <location>
        <position position="125"/>
    </location>
</feature>
<feature type="compositionally biased region" description="Basic residues" evidence="1">
    <location>
        <begin position="10"/>
        <end position="19"/>
    </location>
</feature>
<dbReference type="KEGG" id="lak:112041608"/>
<dbReference type="GO" id="GO:0003777">
    <property type="term" value="F:microtubule motor activity"/>
    <property type="evidence" value="ECO:0007669"/>
    <property type="project" value="InterPro"/>
</dbReference>
<evidence type="ECO:0000313" key="3">
    <source>
        <dbReference type="Proteomes" id="UP000085678"/>
    </source>
</evidence>
<feature type="compositionally biased region" description="Basic and acidic residues" evidence="1">
    <location>
        <begin position="25"/>
        <end position="35"/>
    </location>
</feature>
<accession>A0A2R2ML65</accession>
<feature type="domain" description="Kinesin-like protein KIF26A/B helical" evidence="2">
    <location>
        <begin position="23"/>
        <end position="82"/>
    </location>
</feature>
<dbReference type="Proteomes" id="UP000085678">
    <property type="component" value="Unplaced"/>
</dbReference>
<evidence type="ECO:0000259" key="2">
    <source>
        <dbReference type="Pfam" id="PF23081"/>
    </source>
</evidence>
<evidence type="ECO:0000256" key="1">
    <source>
        <dbReference type="SAM" id="MobiDB-lite"/>
    </source>
</evidence>
<dbReference type="InterPro" id="IPR057090">
    <property type="entry name" value="HTH_KIF26A_B_1st"/>
</dbReference>